<feature type="domain" description="HNH nuclease" evidence="1">
    <location>
        <begin position="40"/>
        <end position="85"/>
    </location>
</feature>
<accession>A0A0F9R3H5</accession>
<dbReference type="EMBL" id="LAZR01001173">
    <property type="protein sequence ID" value="KKN49314.1"/>
    <property type="molecule type" value="Genomic_DNA"/>
</dbReference>
<name>A0A0F9R3H5_9ZZZZ</name>
<gene>
    <name evidence="2" type="ORF">LCGC14_0644130</name>
</gene>
<evidence type="ECO:0000313" key="2">
    <source>
        <dbReference type="EMBL" id="KKN49314.1"/>
    </source>
</evidence>
<organism evidence="2">
    <name type="scientific">marine sediment metagenome</name>
    <dbReference type="NCBI Taxonomy" id="412755"/>
    <lineage>
        <taxon>unclassified sequences</taxon>
        <taxon>metagenomes</taxon>
        <taxon>ecological metagenomes</taxon>
    </lineage>
</organism>
<reference evidence="2" key="1">
    <citation type="journal article" date="2015" name="Nature">
        <title>Complex archaea that bridge the gap between prokaryotes and eukaryotes.</title>
        <authorList>
            <person name="Spang A."/>
            <person name="Saw J.H."/>
            <person name="Jorgensen S.L."/>
            <person name="Zaremba-Niedzwiedzka K."/>
            <person name="Martijn J."/>
            <person name="Lind A.E."/>
            <person name="van Eijk R."/>
            <person name="Schleper C."/>
            <person name="Guy L."/>
            <person name="Ettema T.J."/>
        </authorList>
    </citation>
    <scope>NUCLEOTIDE SEQUENCE</scope>
</reference>
<comment type="caution">
    <text evidence="2">The sequence shown here is derived from an EMBL/GenBank/DDBJ whole genome shotgun (WGS) entry which is preliminary data.</text>
</comment>
<proteinExistence type="predicted"/>
<dbReference type="InterPro" id="IPR003615">
    <property type="entry name" value="HNH_nuc"/>
</dbReference>
<protein>
    <recommendedName>
        <fullName evidence="1">HNH nuclease domain-containing protein</fullName>
    </recommendedName>
</protein>
<dbReference type="Pfam" id="PF13392">
    <property type="entry name" value="HNH_3"/>
    <property type="match status" value="1"/>
</dbReference>
<dbReference type="AlphaFoldDB" id="A0A0F9R3H5"/>
<dbReference type="Gene3D" id="3.90.75.20">
    <property type="match status" value="1"/>
</dbReference>
<dbReference type="InterPro" id="IPR044925">
    <property type="entry name" value="His-Me_finger_sf"/>
</dbReference>
<sequence>MDNTQERLNLYTYIQEGHLLWGGKLHRDGYGQVKVDGKFVYTHRLAWEIAYGPIPEGIQVLHLCNTPPCILPRHLYLGTPADNMRDVVLAGNHGMTTKTHCPYGHPYDEANTYYNGRYRICRTCDRERK</sequence>
<evidence type="ECO:0000259" key="1">
    <source>
        <dbReference type="Pfam" id="PF13392"/>
    </source>
</evidence>
<dbReference type="SUPFAM" id="SSF54060">
    <property type="entry name" value="His-Me finger endonucleases"/>
    <property type="match status" value="1"/>
</dbReference>